<evidence type="ECO:0000256" key="7">
    <source>
        <dbReference type="SAM" id="MobiDB-lite"/>
    </source>
</evidence>
<dbReference type="Pfam" id="PF00005">
    <property type="entry name" value="ABC_tran"/>
    <property type="match status" value="1"/>
</dbReference>
<keyword evidence="5 9" id="KW-0067">ATP-binding</keyword>
<dbReference type="PANTHER" id="PTHR42711">
    <property type="entry name" value="ABC TRANSPORTER ATP-BINDING PROTEIN"/>
    <property type="match status" value="1"/>
</dbReference>
<feature type="domain" description="ABC transporter" evidence="8">
    <location>
        <begin position="17"/>
        <end position="241"/>
    </location>
</feature>
<feature type="compositionally biased region" description="Basic and acidic residues" evidence="7">
    <location>
        <begin position="309"/>
        <end position="328"/>
    </location>
</feature>
<comment type="caution">
    <text evidence="9">The sequence shown here is derived from an EMBL/GenBank/DDBJ whole genome shotgun (WGS) entry which is preliminary data.</text>
</comment>
<dbReference type="CDD" id="cd03230">
    <property type="entry name" value="ABC_DR_subfamily_A"/>
    <property type="match status" value="1"/>
</dbReference>
<dbReference type="InterPro" id="IPR050763">
    <property type="entry name" value="ABC_transporter_ATP-binding"/>
</dbReference>
<proteinExistence type="inferred from homology"/>
<dbReference type="Proteomes" id="UP001387100">
    <property type="component" value="Unassembled WGS sequence"/>
</dbReference>
<comment type="similarity">
    <text evidence="2">Belongs to the ABC transporter superfamily.</text>
</comment>
<evidence type="ECO:0000313" key="9">
    <source>
        <dbReference type="EMBL" id="MEJ5944734.1"/>
    </source>
</evidence>
<feature type="region of interest" description="Disordered" evidence="7">
    <location>
        <begin position="302"/>
        <end position="328"/>
    </location>
</feature>
<keyword evidence="6" id="KW-0046">Antibiotic resistance</keyword>
<keyword evidence="3" id="KW-0813">Transport</keyword>
<dbReference type="PANTHER" id="PTHR42711:SF5">
    <property type="entry name" value="ABC TRANSPORTER ATP-BINDING PROTEIN NATA"/>
    <property type="match status" value="1"/>
</dbReference>
<evidence type="ECO:0000256" key="2">
    <source>
        <dbReference type="ARBA" id="ARBA00005417"/>
    </source>
</evidence>
<dbReference type="EMBL" id="JBBIAA010000003">
    <property type="protein sequence ID" value="MEJ5944734.1"/>
    <property type="molecule type" value="Genomic_DNA"/>
</dbReference>
<evidence type="ECO:0000256" key="5">
    <source>
        <dbReference type="ARBA" id="ARBA00022840"/>
    </source>
</evidence>
<dbReference type="PROSITE" id="PS50893">
    <property type="entry name" value="ABC_TRANSPORTER_2"/>
    <property type="match status" value="1"/>
</dbReference>
<accession>A0ABU8RIE1</accession>
<evidence type="ECO:0000313" key="10">
    <source>
        <dbReference type="Proteomes" id="UP001387100"/>
    </source>
</evidence>
<dbReference type="InterPro" id="IPR003439">
    <property type="entry name" value="ABC_transporter-like_ATP-bd"/>
</dbReference>
<dbReference type="InterPro" id="IPR003593">
    <property type="entry name" value="AAA+_ATPase"/>
</dbReference>
<reference evidence="9 10" key="1">
    <citation type="journal article" date="2017" name="Int. J. Syst. Evol. Microbiol.">
        <title>Pseudokineococcus basanitobsidens sp. nov., isolated from volcanic rock.</title>
        <authorList>
            <person name="Lee D.W."/>
            <person name="Park M.Y."/>
            <person name="Kim J.J."/>
            <person name="Kim B.S."/>
        </authorList>
    </citation>
    <scope>NUCLEOTIDE SEQUENCE [LARGE SCALE GENOMIC DNA]</scope>
    <source>
        <strain evidence="9 10">DSM 103726</strain>
    </source>
</reference>
<gene>
    <name evidence="9" type="ORF">WDZ17_05430</name>
</gene>
<comment type="subcellular location">
    <subcellularLocation>
        <location evidence="1">Cell membrane</location>
        <topology evidence="1">Peripheral membrane protein</topology>
    </subcellularLocation>
</comment>
<name>A0ABU8RIE1_9ACTN</name>
<evidence type="ECO:0000259" key="8">
    <source>
        <dbReference type="PROSITE" id="PS50893"/>
    </source>
</evidence>
<sequence>MHDRDSGWWVVTAEAVLETKRLTKDYGGVGVFDLDLSVRRGEVFGFLGPNGAGKSTTIRMLLDFVRPDAGEVRVLGADPRVAGPSVRARTGFLPSELSLWGRSTGRQVLGHLGRLRGGLDRAWTDELCRRLDVELDRPVKSLSTGNKQKIGLVQAFAHRPELVVLDEPTTGLDPLVQQEFQRLVRETADDGVTVFLSSHTLAEVERVADRVAVLRRGRLVTTERVAALKELAVRRVVAETREEPDRRAFAALDGVRDVEVEGHRVSATVEGHVDALVKVLARHTVLSLDVEEADLEEIFLAMYQDQDQDDPRGGRDRSSAERKPQEAR</sequence>
<dbReference type="Gene3D" id="3.40.50.300">
    <property type="entry name" value="P-loop containing nucleotide triphosphate hydrolases"/>
    <property type="match status" value="1"/>
</dbReference>
<protein>
    <submittedName>
        <fullName evidence="9">ABC transporter ATP-binding protein</fullName>
    </submittedName>
</protein>
<evidence type="ECO:0000256" key="4">
    <source>
        <dbReference type="ARBA" id="ARBA00022741"/>
    </source>
</evidence>
<dbReference type="SMART" id="SM00382">
    <property type="entry name" value="AAA"/>
    <property type="match status" value="1"/>
</dbReference>
<keyword evidence="10" id="KW-1185">Reference proteome</keyword>
<organism evidence="9 10">
    <name type="scientific">Pseudokineococcus basanitobsidens</name>
    <dbReference type="NCBI Taxonomy" id="1926649"/>
    <lineage>
        <taxon>Bacteria</taxon>
        <taxon>Bacillati</taxon>
        <taxon>Actinomycetota</taxon>
        <taxon>Actinomycetes</taxon>
        <taxon>Kineosporiales</taxon>
        <taxon>Kineosporiaceae</taxon>
        <taxon>Pseudokineococcus</taxon>
    </lineage>
</organism>
<dbReference type="SUPFAM" id="SSF52540">
    <property type="entry name" value="P-loop containing nucleoside triphosphate hydrolases"/>
    <property type="match status" value="1"/>
</dbReference>
<evidence type="ECO:0000256" key="6">
    <source>
        <dbReference type="ARBA" id="ARBA00023251"/>
    </source>
</evidence>
<evidence type="ECO:0000256" key="1">
    <source>
        <dbReference type="ARBA" id="ARBA00004202"/>
    </source>
</evidence>
<dbReference type="GO" id="GO:0005524">
    <property type="term" value="F:ATP binding"/>
    <property type="evidence" value="ECO:0007669"/>
    <property type="project" value="UniProtKB-KW"/>
</dbReference>
<dbReference type="InterPro" id="IPR027417">
    <property type="entry name" value="P-loop_NTPase"/>
</dbReference>
<evidence type="ECO:0000256" key="3">
    <source>
        <dbReference type="ARBA" id="ARBA00022448"/>
    </source>
</evidence>
<dbReference type="RefSeq" id="WP_339574116.1">
    <property type="nucleotide sequence ID" value="NZ_JBBIAA010000003.1"/>
</dbReference>
<keyword evidence="4" id="KW-0547">Nucleotide-binding</keyword>